<dbReference type="Bgee" id="ENSACLG00000024546">
    <property type="expression patterns" value="Expressed in brain"/>
</dbReference>
<evidence type="ECO:0000313" key="1">
    <source>
        <dbReference type="Ensembl" id="ENSACLP00000036228.2"/>
    </source>
</evidence>
<reference evidence="1" key="4">
    <citation type="submission" date="2025-09" db="UniProtKB">
        <authorList>
            <consortium name="Ensembl"/>
        </authorList>
    </citation>
    <scope>IDENTIFICATION</scope>
</reference>
<evidence type="ECO:0000313" key="2">
    <source>
        <dbReference type="Proteomes" id="UP000265100"/>
    </source>
</evidence>
<proteinExistence type="predicted"/>
<accession>A0A3P8R343</accession>
<dbReference type="Ensembl" id="ENSACLT00000037088.2">
    <property type="protein sequence ID" value="ENSACLP00000036228.2"/>
    <property type="gene ID" value="ENSACLG00000024546.2"/>
</dbReference>
<keyword evidence="2" id="KW-1185">Reference proteome</keyword>
<dbReference type="GeneTree" id="ENSGT00940000178792"/>
<dbReference type="OMA" id="HYLHFCI"/>
<reference evidence="1" key="3">
    <citation type="submission" date="2025-08" db="UniProtKB">
        <authorList>
            <consortium name="Ensembl"/>
        </authorList>
    </citation>
    <scope>IDENTIFICATION</scope>
</reference>
<name>A0A3P8R343_ASTCA</name>
<dbReference type="Proteomes" id="UP000265100">
    <property type="component" value="Chromosome 23"/>
</dbReference>
<dbReference type="AlphaFoldDB" id="A0A3P8R343"/>
<reference evidence="1 2" key="1">
    <citation type="submission" date="2018-05" db="EMBL/GenBank/DDBJ databases">
        <authorList>
            <person name="Datahose"/>
        </authorList>
    </citation>
    <scope>NUCLEOTIDE SEQUENCE</scope>
</reference>
<organism evidence="1 2">
    <name type="scientific">Astatotilapia calliptera</name>
    <name type="common">Eastern happy</name>
    <name type="synonym">Chromis callipterus</name>
    <dbReference type="NCBI Taxonomy" id="8154"/>
    <lineage>
        <taxon>Eukaryota</taxon>
        <taxon>Metazoa</taxon>
        <taxon>Chordata</taxon>
        <taxon>Craniata</taxon>
        <taxon>Vertebrata</taxon>
        <taxon>Euteleostomi</taxon>
        <taxon>Actinopterygii</taxon>
        <taxon>Neopterygii</taxon>
        <taxon>Teleostei</taxon>
        <taxon>Neoteleostei</taxon>
        <taxon>Acanthomorphata</taxon>
        <taxon>Ovalentaria</taxon>
        <taxon>Cichlomorphae</taxon>
        <taxon>Cichliformes</taxon>
        <taxon>Cichlidae</taxon>
        <taxon>African cichlids</taxon>
        <taxon>Pseudocrenilabrinae</taxon>
        <taxon>Haplochromini</taxon>
        <taxon>Astatotilapia</taxon>
    </lineage>
</organism>
<reference evidence="2" key="2">
    <citation type="submission" date="2023-03" db="EMBL/GenBank/DDBJ databases">
        <authorList>
            <consortium name="Wellcome Sanger Institute Data Sharing"/>
        </authorList>
    </citation>
    <scope>NUCLEOTIDE SEQUENCE [LARGE SCALE GENOMIC DNA]</scope>
</reference>
<sequence length="73" mass="8288">IKSYRKQLLLVNAAKGGSTSYRIISGCSISQPQDHLRPQLHSETPTGSVSFLHYLHFCITFKWKQPEDTGVRE</sequence>
<protein>
    <submittedName>
        <fullName evidence="1">Uncharacterized protein</fullName>
    </submittedName>
</protein>